<organism evidence="2">
    <name type="scientific">Cladocopium goreaui</name>
    <dbReference type="NCBI Taxonomy" id="2562237"/>
    <lineage>
        <taxon>Eukaryota</taxon>
        <taxon>Sar</taxon>
        <taxon>Alveolata</taxon>
        <taxon>Dinophyceae</taxon>
        <taxon>Suessiales</taxon>
        <taxon>Symbiodiniaceae</taxon>
        <taxon>Cladocopium</taxon>
    </lineage>
</organism>
<feature type="non-terminal residue" evidence="2">
    <location>
        <position position="63"/>
    </location>
</feature>
<evidence type="ECO:0000313" key="4">
    <source>
        <dbReference type="Proteomes" id="UP001152797"/>
    </source>
</evidence>
<feature type="non-terminal residue" evidence="2">
    <location>
        <position position="1"/>
    </location>
</feature>
<keyword evidence="4" id="KW-1185">Reference proteome</keyword>
<proteinExistence type="predicted"/>
<dbReference type="Proteomes" id="UP001152797">
    <property type="component" value="Unassembled WGS sequence"/>
</dbReference>
<reference evidence="2" key="1">
    <citation type="submission" date="2022-10" db="EMBL/GenBank/DDBJ databases">
        <authorList>
            <person name="Chen Y."/>
            <person name="Dougan E. K."/>
            <person name="Chan C."/>
            <person name="Rhodes N."/>
            <person name="Thang M."/>
        </authorList>
    </citation>
    <scope>NUCLEOTIDE SEQUENCE</scope>
</reference>
<reference evidence="3 4" key="2">
    <citation type="submission" date="2024-05" db="EMBL/GenBank/DDBJ databases">
        <authorList>
            <person name="Chen Y."/>
            <person name="Shah S."/>
            <person name="Dougan E. K."/>
            <person name="Thang M."/>
            <person name="Chan C."/>
        </authorList>
    </citation>
    <scope>NUCLEOTIDE SEQUENCE [LARGE SCALE GENOMIC DNA]</scope>
</reference>
<gene>
    <name evidence="2" type="ORF">C1SCF055_LOCUS41192</name>
</gene>
<comment type="caution">
    <text evidence="2">The sequence shown here is derived from an EMBL/GenBank/DDBJ whole genome shotgun (WGS) entry which is preliminary data.</text>
</comment>
<accession>A0A9P1DU96</accession>
<dbReference type="EMBL" id="CAMXCT030006585">
    <property type="protein sequence ID" value="CAL4803761.1"/>
    <property type="molecule type" value="Genomic_DNA"/>
</dbReference>
<protein>
    <submittedName>
        <fullName evidence="2">Uncharacterized protein</fullName>
    </submittedName>
</protein>
<dbReference type="AlphaFoldDB" id="A0A9P1DU96"/>
<name>A0A9P1DU96_9DINO</name>
<evidence type="ECO:0000313" key="2">
    <source>
        <dbReference type="EMBL" id="CAI4016449.1"/>
    </source>
</evidence>
<feature type="region of interest" description="Disordered" evidence="1">
    <location>
        <begin position="37"/>
        <end position="63"/>
    </location>
</feature>
<dbReference type="OrthoDB" id="431629at2759"/>
<dbReference type="EMBL" id="CAMXCT020006585">
    <property type="protein sequence ID" value="CAL1169824.1"/>
    <property type="molecule type" value="Genomic_DNA"/>
</dbReference>
<sequence>SVDHRIPPMRVTLTAVYNTFQVIGALDRRLGATRDVTPPRGLNFGPVEKGETQTRTFTARGGG</sequence>
<dbReference type="EMBL" id="CAMXCT010006585">
    <property type="protein sequence ID" value="CAI4016449.1"/>
    <property type="molecule type" value="Genomic_DNA"/>
</dbReference>
<evidence type="ECO:0000256" key="1">
    <source>
        <dbReference type="SAM" id="MobiDB-lite"/>
    </source>
</evidence>
<evidence type="ECO:0000313" key="3">
    <source>
        <dbReference type="EMBL" id="CAL4803761.1"/>
    </source>
</evidence>